<dbReference type="SUPFAM" id="SSF142764">
    <property type="entry name" value="YgbK-like"/>
    <property type="match status" value="1"/>
</dbReference>
<keyword evidence="5" id="KW-0067">ATP-binding</keyword>
<sequence length="418" mass="42799">MPRVTVVADDLTGATDTGHSFAVRGAATRVAVRPESAADSTVRVVNTDSRYADPRTAAERVTEAVDGFDGVVYDKVDSTLRGNVVAEADAIMDATDARFGIVAPAAPELGRVTAGGQHLVDGRLLTDTEYADDANGPTTTHLPTLFSGSAYPVVHLDIGTVASGTEAVAEAFAAVEPDRAFVVCDVTHQRHLATIARAGASLDERVVYVGSAGLAEAVVVPDGPGELVHESPATEPPTGGALGIVGSVSETTLRQLAALPDDQVLSFDPETLLADPDQAGFRIGERAVERLANGESTVVTAARDRSAVEQTLALGHEADLTESEVRDRVTCALAGSARRAIECASGLFVTGGDVAMAVLDALDAAALVLSGEAVETGIPRSRIAGGPADGLPVVTKAGGFGSPSTVINCLESLRGDDD</sequence>
<keyword evidence="3" id="KW-0547">Nucleotide-binding</keyword>
<evidence type="ECO:0000256" key="1">
    <source>
        <dbReference type="ARBA" id="ARBA00005715"/>
    </source>
</evidence>
<feature type="domain" description="Four-carbon acid sugar kinase nucleotide binding" evidence="8">
    <location>
        <begin position="242"/>
        <end position="405"/>
    </location>
</feature>
<evidence type="ECO:0000256" key="2">
    <source>
        <dbReference type="ARBA" id="ARBA00022679"/>
    </source>
</evidence>
<proteinExistence type="inferred from homology"/>
<dbReference type="InterPro" id="IPR037051">
    <property type="entry name" value="4-carb_acid_sugar_kinase_N_sf"/>
</dbReference>
<dbReference type="InterPro" id="IPR010737">
    <property type="entry name" value="4-carb_acid_sugar_kinase_N"/>
</dbReference>
<protein>
    <submittedName>
        <fullName evidence="9">YgbK domain-containing protein</fullName>
    </submittedName>
</protein>
<dbReference type="AlphaFoldDB" id="M0LYZ6"/>
<feature type="domain" description="Four-carbon acid sugar kinase N-terminal" evidence="7">
    <location>
        <begin position="5"/>
        <end position="217"/>
    </location>
</feature>
<comment type="similarity">
    <text evidence="1">Belongs to the four-carbon acid sugar kinase family.</text>
</comment>
<dbReference type="Pfam" id="PF17042">
    <property type="entry name" value="NBD_C"/>
    <property type="match status" value="1"/>
</dbReference>
<name>M0LYZ6_9EURY</name>
<accession>M0LYZ6</accession>
<evidence type="ECO:0000259" key="8">
    <source>
        <dbReference type="Pfam" id="PF17042"/>
    </source>
</evidence>
<dbReference type="Gene3D" id="3.40.50.10840">
    <property type="entry name" value="Putative sugar-binding, N-terminal domain"/>
    <property type="match status" value="1"/>
</dbReference>
<dbReference type="Proteomes" id="UP000011566">
    <property type="component" value="Unassembled WGS sequence"/>
</dbReference>
<dbReference type="Pfam" id="PF07005">
    <property type="entry name" value="SBD_N"/>
    <property type="match status" value="1"/>
</dbReference>
<evidence type="ECO:0000256" key="5">
    <source>
        <dbReference type="ARBA" id="ARBA00022840"/>
    </source>
</evidence>
<evidence type="ECO:0000256" key="3">
    <source>
        <dbReference type="ARBA" id="ARBA00022741"/>
    </source>
</evidence>
<evidence type="ECO:0000259" key="7">
    <source>
        <dbReference type="Pfam" id="PF07005"/>
    </source>
</evidence>
<keyword evidence="6" id="KW-0119">Carbohydrate metabolism</keyword>
<dbReference type="GO" id="GO:0016301">
    <property type="term" value="F:kinase activity"/>
    <property type="evidence" value="ECO:0007669"/>
    <property type="project" value="UniProtKB-KW"/>
</dbReference>
<dbReference type="RefSeq" id="WP_007693081.1">
    <property type="nucleotide sequence ID" value="NZ_AJRK01000426.1"/>
</dbReference>
<keyword evidence="4" id="KW-0418">Kinase</keyword>
<dbReference type="eggNOG" id="arCOG08629">
    <property type="taxonomic scope" value="Archaea"/>
</dbReference>
<keyword evidence="10" id="KW-1185">Reference proteome</keyword>
<comment type="caution">
    <text evidence="9">The sequence shown here is derived from an EMBL/GenBank/DDBJ whole genome shotgun (WGS) entry which is preliminary data.</text>
</comment>
<dbReference type="PATRIC" id="fig|1132509.6.peg.2034"/>
<dbReference type="OrthoDB" id="242658at2157"/>
<evidence type="ECO:0000256" key="4">
    <source>
        <dbReference type="ARBA" id="ARBA00022777"/>
    </source>
</evidence>
<dbReference type="InterPro" id="IPR042213">
    <property type="entry name" value="NBD_C_sf"/>
</dbReference>
<evidence type="ECO:0000256" key="6">
    <source>
        <dbReference type="ARBA" id="ARBA00023277"/>
    </source>
</evidence>
<gene>
    <name evidence="9" type="ORF">C447_09015</name>
</gene>
<evidence type="ECO:0000313" key="10">
    <source>
        <dbReference type="Proteomes" id="UP000011566"/>
    </source>
</evidence>
<reference evidence="9 10" key="1">
    <citation type="journal article" date="2014" name="PLoS Genet.">
        <title>Phylogenetically driven sequencing of extremely halophilic archaea reveals strategies for static and dynamic osmo-response.</title>
        <authorList>
            <person name="Becker E.A."/>
            <person name="Seitzer P.M."/>
            <person name="Tritt A."/>
            <person name="Larsen D."/>
            <person name="Krusor M."/>
            <person name="Yao A.I."/>
            <person name="Wu D."/>
            <person name="Madern D."/>
            <person name="Eisen J.A."/>
            <person name="Darling A.E."/>
            <person name="Facciotti M.T."/>
        </authorList>
    </citation>
    <scope>NUCLEOTIDE SEQUENCE [LARGE SCALE GENOMIC DNA]</scope>
    <source>
        <strain evidence="9 10">100A6</strain>
    </source>
</reference>
<dbReference type="GO" id="GO:0005524">
    <property type="term" value="F:ATP binding"/>
    <property type="evidence" value="ECO:0007669"/>
    <property type="project" value="UniProtKB-KW"/>
</dbReference>
<dbReference type="Gene3D" id="3.40.980.20">
    <property type="entry name" value="Four-carbon acid sugar kinase, nucleotide binding domain"/>
    <property type="match status" value="1"/>
</dbReference>
<evidence type="ECO:0000313" key="9">
    <source>
        <dbReference type="EMBL" id="EMA38666.1"/>
    </source>
</evidence>
<dbReference type="InterPro" id="IPR031475">
    <property type="entry name" value="NBD_C"/>
</dbReference>
<keyword evidence="2" id="KW-0808">Transferase</keyword>
<dbReference type="EMBL" id="AOMB01000025">
    <property type="protein sequence ID" value="EMA38666.1"/>
    <property type="molecule type" value="Genomic_DNA"/>
</dbReference>
<organism evidence="9 10">
    <name type="scientific">Halococcus hamelinensis 100A6</name>
    <dbReference type="NCBI Taxonomy" id="1132509"/>
    <lineage>
        <taxon>Archaea</taxon>
        <taxon>Methanobacteriati</taxon>
        <taxon>Methanobacteriota</taxon>
        <taxon>Stenosarchaea group</taxon>
        <taxon>Halobacteria</taxon>
        <taxon>Halobacteriales</taxon>
        <taxon>Halococcaceae</taxon>
        <taxon>Halococcus</taxon>
    </lineage>
</organism>